<protein>
    <submittedName>
        <fullName evidence="1">Uncharacterized protein</fullName>
    </submittedName>
</protein>
<keyword evidence="2" id="KW-1185">Reference proteome</keyword>
<dbReference type="Proteomes" id="UP000066624">
    <property type="component" value="Chromosome"/>
</dbReference>
<dbReference type="Pfam" id="PF02635">
    <property type="entry name" value="DsrE"/>
    <property type="match status" value="1"/>
</dbReference>
<dbReference type="Gene3D" id="3.40.1260.10">
    <property type="entry name" value="DsrEFH-like"/>
    <property type="match status" value="1"/>
</dbReference>
<organism evidence="1 2">
    <name type="scientific">Wenzhouxiangella marina</name>
    <dbReference type="NCBI Taxonomy" id="1579979"/>
    <lineage>
        <taxon>Bacteria</taxon>
        <taxon>Pseudomonadati</taxon>
        <taxon>Pseudomonadota</taxon>
        <taxon>Gammaproteobacteria</taxon>
        <taxon>Chromatiales</taxon>
        <taxon>Wenzhouxiangellaceae</taxon>
        <taxon>Wenzhouxiangella</taxon>
    </lineage>
</organism>
<dbReference type="AlphaFoldDB" id="A0A0K0XXJ3"/>
<dbReference type="EMBL" id="CP012154">
    <property type="protein sequence ID" value="AKS42395.1"/>
    <property type="molecule type" value="Genomic_DNA"/>
</dbReference>
<dbReference type="SUPFAM" id="SSF75169">
    <property type="entry name" value="DsrEFH-like"/>
    <property type="match status" value="1"/>
</dbReference>
<dbReference type="InterPro" id="IPR027396">
    <property type="entry name" value="DsrEFH-like"/>
</dbReference>
<dbReference type="STRING" id="1579979.WM2015_2030"/>
<name>A0A0K0XXJ3_9GAMM</name>
<accession>A0A0K0XXJ3</accession>
<dbReference type="RefSeq" id="WP_049725963.1">
    <property type="nucleotide sequence ID" value="NZ_CP012154.1"/>
</dbReference>
<sequence>METTAIHYTSVLLVRAAPETVAEIEALARAEASERPLLLFFHGDGVLAATRSGSAWSALAGAEGVRALLCAAALQRRAVAAPIEGFEVASLVRFWDALAASAAGADFLVRIDEGGDARTWQERLELILAGASLDLDLRVLFEASAWWDLRGKPESWAAWQQLFDHGLARVGVLAGPSGRAEAVAPAEWVGESALEDWREGVDARAEIQA</sequence>
<proteinExistence type="predicted"/>
<evidence type="ECO:0000313" key="1">
    <source>
        <dbReference type="EMBL" id="AKS42395.1"/>
    </source>
</evidence>
<gene>
    <name evidence="1" type="ORF">WM2015_2030</name>
</gene>
<dbReference type="KEGG" id="wma:WM2015_2030"/>
<dbReference type="InterPro" id="IPR003787">
    <property type="entry name" value="Sulphur_relay_DsrE/F-like"/>
</dbReference>
<reference evidence="1 2" key="1">
    <citation type="submission" date="2015-07" db="EMBL/GenBank/DDBJ databases">
        <authorList>
            <person name="Noorani M."/>
        </authorList>
    </citation>
    <scope>NUCLEOTIDE SEQUENCE [LARGE SCALE GENOMIC DNA]</scope>
    <source>
        <strain evidence="1 2">KCTC 42284</strain>
    </source>
</reference>
<evidence type="ECO:0000313" key="2">
    <source>
        <dbReference type="Proteomes" id="UP000066624"/>
    </source>
</evidence>